<feature type="compositionally biased region" description="Basic and acidic residues" evidence="1">
    <location>
        <begin position="1"/>
        <end position="14"/>
    </location>
</feature>
<keyword evidence="3" id="KW-1185">Reference proteome</keyword>
<protein>
    <submittedName>
        <fullName evidence="2">Uncharacterized protein</fullName>
    </submittedName>
</protein>
<dbReference type="RefSeq" id="XP_009160736.1">
    <property type="nucleotide sequence ID" value="XM_009162488.1"/>
</dbReference>
<dbReference type="EMBL" id="JH226136">
    <property type="protein sequence ID" value="EHY60275.1"/>
    <property type="molecule type" value="Genomic_DNA"/>
</dbReference>
<evidence type="ECO:0000313" key="3">
    <source>
        <dbReference type="Proteomes" id="UP000007304"/>
    </source>
</evidence>
<name>H6C848_EXODN</name>
<dbReference type="Proteomes" id="UP000007304">
    <property type="component" value="Unassembled WGS sequence"/>
</dbReference>
<feature type="region of interest" description="Disordered" evidence="1">
    <location>
        <begin position="73"/>
        <end position="114"/>
    </location>
</feature>
<dbReference type="InParanoid" id="H6C848"/>
<organism evidence="2 3">
    <name type="scientific">Exophiala dermatitidis (strain ATCC 34100 / CBS 525.76 / NIH/UT8656)</name>
    <name type="common">Black yeast</name>
    <name type="synonym">Wangiella dermatitidis</name>
    <dbReference type="NCBI Taxonomy" id="858893"/>
    <lineage>
        <taxon>Eukaryota</taxon>
        <taxon>Fungi</taxon>
        <taxon>Dikarya</taxon>
        <taxon>Ascomycota</taxon>
        <taxon>Pezizomycotina</taxon>
        <taxon>Eurotiomycetes</taxon>
        <taxon>Chaetothyriomycetidae</taxon>
        <taxon>Chaetothyriales</taxon>
        <taxon>Herpotrichiellaceae</taxon>
        <taxon>Exophiala</taxon>
    </lineage>
</organism>
<feature type="compositionally biased region" description="Basic and acidic residues" evidence="1">
    <location>
        <begin position="24"/>
        <end position="49"/>
    </location>
</feature>
<gene>
    <name evidence="2" type="ORF">HMPREF1120_08243</name>
</gene>
<sequence length="125" mass="13931">MPETKLDIARHDATAQHVGGATEQEERDHQQHAGTARAEEDQERQRRSSDNAIELEADWNREPALRLLAVAMTAAAEETEPEPYITSSDSNQTEYRTPNPSPTERASQPADVGHLLHKKIRALLA</sequence>
<evidence type="ECO:0000313" key="2">
    <source>
        <dbReference type="EMBL" id="EHY60275.1"/>
    </source>
</evidence>
<reference evidence="2" key="1">
    <citation type="submission" date="2011-07" db="EMBL/GenBank/DDBJ databases">
        <title>The Genome Sequence of Exophiala (Wangiella) dermatitidis NIH/UT8656.</title>
        <authorList>
            <consortium name="The Broad Institute Genome Sequencing Platform"/>
            <person name="Cuomo C."/>
            <person name="Wang Z."/>
            <person name="Hunicke-Smith S."/>
            <person name="Szanislo P.J."/>
            <person name="Earl A."/>
            <person name="Young S.K."/>
            <person name="Zeng Q."/>
            <person name="Gargeya S."/>
            <person name="Fitzgerald M."/>
            <person name="Haas B."/>
            <person name="Abouelleil A."/>
            <person name="Alvarado L."/>
            <person name="Arachchi H.M."/>
            <person name="Berlin A."/>
            <person name="Brown A."/>
            <person name="Chapman S.B."/>
            <person name="Chen Z."/>
            <person name="Dunbar C."/>
            <person name="Freedman E."/>
            <person name="Gearin G."/>
            <person name="Gellesch M."/>
            <person name="Goldberg J."/>
            <person name="Griggs A."/>
            <person name="Gujja S."/>
            <person name="Heiman D."/>
            <person name="Howarth C."/>
            <person name="Larson L."/>
            <person name="Lui A."/>
            <person name="MacDonald P.J.P."/>
            <person name="Montmayeur A."/>
            <person name="Murphy C."/>
            <person name="Neiman D."/>
            <person name="Pearson M."/>
            <person name="Priest M."/>
            <person name="Roberts A."/>
            <person name="Saif S."/>
            <person name="Shea T."/>
            <person name="Shenoy N."/>
            <person name="Sisk P."/>
            <person name="Stolte C."/>
            <person name="Sykes S."/>
            <person name="Wortman J."/>
            <person name="Nusbaum C."/>
            <person name="Birren B."/>
        </authorList>
    </citation>
    <scope>NUCLEOTIDE SEQUENCE</scope>
    <source>
        <strain evidence="2">NIH/UT8656</strain>
    </source>
</reference>
<dbReference type="VEuPathDB" id="FungiDB:HMPREF1120_08243"/>
<proteinExistence type="predicted"/>
<feature type="compositionally biased region" description="Polar residues" evidence="1">
    <location>
        <begin position="85"/>
        <end position="106"/>
    </location>
</feature>
<accession>H6C848</accession>
<dbReference type="GeneID" id="20312882"/>
<evidence type="ECO:0000256" key="1">
    <source>
        <dbReference type="SAM" id="MobiDB-lite"/>
    </source>
</evidence>
<dbReference type="HOGENOM" id="CLU_1992643_0_0_1"/>
<feature type="region of interest" description="Disordered" evidence="1">
    <location>
        <begin position="1"/>
        <end position="56"/>
    </location>
</feature>
<dbReference type="AlphaFoldDB" id="H6C848"/>